<feature type="domain" description="Ig-like" evidence="27">
    <location>
        <begin position="398"/>
        <end position="486"/>
    </location>
</feature>
<name>S7MM68_MYOBR</name>
<dbReference type="InterPro" id="IPR013783">
    <property type="entry name" value="Ig-like_fold"/>
</dbReference>
<dbReference type="InterPro" id="IPR007110">
    <property type="entry name" value="Ig-like_dom"/>
</dbReference>
<dbReference type="FunFam" id="1.10.10.60:FF:000138">
    <property type="entry name" value="Homeobox protein prophet of Pit-1"/>
    <property type="match status" value="1"/>
</dbReference>
<dbReference type="PROSITE" id="PS00027">
    <property type="entry name" value="HOMEOBOX_1"/>
    <property type="match status" value="1"/>
</dbReference>
<dbReference type="GO" id="GO:0007399">
    <property type="term" value="P:nervous system development"/>
    <property type="evidence" value="ECO:0007669"/>
    <property type="project" value="UniProtKB-ARBA"/>
</dbReference>
<dbReference type="InterPro" id="IPR011161">
    <property type="entry name" value="MHC_I-like_Ag-recog"/>
</dbReference>
<dbReference type="InterPro" id="IPR003597">
    <property type="entry name" value="Ig_C1-set"/>
</dbReference>
<dbReference type="InterPro" id="IPR001356">
    <property type="entry name" value="HD"/>
</dbReference>
<dbReference type="InterPro" id="IPR009057">
    <property type="entry name" value="Homeodomain-like_sf"/>
</dbReference>
<evidence type="ECO:0000256" key="20">
    <source>
        <dbReference type="RuleBase" id="RU000682"/>
    </source>
</evidence>
<dbReference type="PRINTS" id="PR01638">
    <property type="entry name" value="MHCCLASSI"/>
</dbReference>
<evidence type="ECO:0000313" key="29">
    <source>
        <dbReference type="Proteomes" id="UP000052978"/>
    </source>
</evidence>
<comment type="subcellular location">
    <subcellularLocation>
        <location evidence="2">Membrane</location>
        <topology evidence="2">Single-pass membrane protein</topology>
    </subcellularLocation>
    <subcellularLocation>
        <location evidence="19 20">Nucleus</location>
    </subcellularLocation>
</comment>
<dbReference type="Gene3D" id="2.60.40.10">
    <property type="entry name" value="Immunoglobulins"/>
    <property type="match status" value="1"/>
</dbReference>
<evidence type="ECO:0000256" key="22">
    <source>
        <dbReference type="SAM" id="MobiDB-lite"/>
    </source>
</evidence>
<dbReference type="SUPFAM" id="SSF54452">
    <property type="entry name" value="MHC antigen-recognition domain"/>
    <property type="match status" value="1"/>
</dbReference>
<evidence type="ECO:0000256" key="15">
    <source>
        <dbReference type="ARBA" id="ARBA00023180"/>
    </source>
</evidence>
<dbReference type="GO" id="GO:0030670">
    <property type="term" value="C:phagocytic vesicle membrane"/>
    <property type="evidence" value="ECO:0007669"/>
    <property type="project" value="UniProtKB-ARBA"/>
</dbReference>
<dbReference type="GO" id="GO:0009897">
    <property type="term" value="C:external side of plasma membrane"/>
    <property type="evidence" value="ECO:0007669"/>
    <property type="project" value="TreeGrafter"/>
</dbReference>
<evidence type="ECO:0000256" key="21">
    <source>
        <dbReference type="RuleBase" id="RU004439"/>
    </source>
</evidence>
<feature type="region of interest" description="Disordered" evidence="22">
    <location>
        <begin position="521"/>
        <end position="542"/>
    </location>
</feature>
<feature type="domain" description="Homeobox" evidence="24">
    <location>
        <begin position="66"/>
        <end position="126"/>
    </location>
</feature>
<dbReference type="InterPro" id="IPR011162">
    <property type="entry name" value="MHC_I/II-like_Ag-recog"/>
</dbReference>
<dbReference type="SUPFAM" id="SSF57850">
    <property type="entry name" value="RING/U-box"/>
    <property type="match status" value="1"/>
</dbReference>
<evidence type="ECO:0000259" key="27">
    <source>
        <dbReference type="PROSITE" id="PS50835"/>
    </source>
</evidence>
<dbReference type="InterPro" id="IPR036179">
    <property type="entry name" value="Ig-like_dom_sf"/>
</dbReference>
<dbReference type="Gene3D" id="3.30.40.10">
    <property type="entry name" value="Zinc/RING finger domain, C3HC4 (zinc finger)"/>
    <property type="match status" value="1"/>
</dbReference>
<sequence>MEVEGRREQGKPRKGRVCSSLWLESCPAARTQTSTVDLSAQPCRSLSGVGVGTPRLSPQGQRGHLHSRRRHRTTFSPAQLEQLESAFGRNQYPDIWAREDLARDTGLSEARIQVWFQNRRAKQRKQERSLLQPLAHLSPATFSGFLPESPACPYSYSTPSPPGTCFPHPCNYALPSQPSTESPWGLPVVADGPAPLAKAVMAELAGLKLEHKPWPGGTHSLRYHYLALSEPGPGLPQFLAVGYVNDQPFIRYDSRVGRAEPQAPWIAPVDPRYWEMETQKQKAWAEVQQVEMWTVMGYYNQSGGTHSAQRMFGCEIQEDSRSSSFWQFGFDGRDHLSLDLETLSWVSAEPMAVRTKRWWESERCYAEYDKAYLEGLCLASLRRYLELGGPSLTRREPPTVQVTRHTIQGRGTTLRCWARGFYPQEISLSWWLGEEELGLETEHMETRPSGDGTYQTWAAVWVQAGEEAGYTCRVQHSGLNHTLTVAWEPPPPQEFVAVVTCAILLVLMLVVGVVIFTRTRPREERREEEEEEEEQEESGVGHSVPLLDASTCRRRIEMAGHRPARNLVQTLQEEAVCAICLDYFTDPVSIGCGHNFCRGCVTQLWGKDDEDQAVGAMGGWDHSIREVSYQQSAGELFRDPEEGPWVGGGGIRNWDNRDDAWVPAEEEEEGDYYRIDIYEEEALANMVQVIRHLRPGPDSGSLGGEHGVCPKHQEALKLFCEVDQEAICVVCRESRSHKQHSVVPLEEVEQEYKVRGLH</sequence>
<dbReference type="InterPro" id="IPR000315">
    <property type="entry name" value="Znf_B-box"/>
</dbReference>
<dbReference type="FunFam" id="3.30.160.60:FF:000486">
    <property type="entry name" value="E3 ubiquitin-protein ligase TRIM41 isoform X2"/>
    <property type="match status" value="1"/>
</dbReference>
<dbReference type="Gene3D" id="1.10.10.60">
    <property type="entry name" value="Homeodomain-like"/>
    <property type="match status" value="1"/>
</dbReference>
<gene>
    <name evidence="28" type="ORF">D623_10002379</name>
</gene>
<keyword evidence="7" id="KW-0479">Metal-binding</keyword>
<accession>S7MM68</accession>
<dbReference type="Proteomes" id="UP000052978">
    <property type="component" value="Unassembled WGS sequence"/>
</dbReference>
<dbReference type="GO" id="GO:0005634">
    <property type="term" value="C:nucleus"/>
    <property type="evidence" value="ECO:0007669"/>
    <property type="project" value="UniProtKB-SubCell"/>
</dbReference>
<feature type="DNA-binding region" description="Homeobox" evidence="19">
    <location>
        <begin position="68"/>
        <end position="127"/>
    </location>
</feature>
<comment type="similarity">
    <text evidence="3">Belongs to the paired homeobox family.</text>
</comment>
<dbReference type="GO" id="GO:0098553">
    <property type="term" value="C:lumenal side of endoplasmic reticulum membrane"/>
    <property type="evidence" value="ECO:0007669"/>
    <property type="project" value="UniProtKB-ARBA"/>
</dbReference>
<evidence type="ECO:0000313" key="28">
    <source>
        <dbReference type="EMBL" id="EPQ05296.1"/>
    </source>
</evidence>
<keyword evidence="5" id="KW-0490">MHC I</keyword>
<dbReference type="eggNOG" id="ENOG502RQEK">
    <property type="taxonomic scope" value="Eukaryota"/>
</dbReference>
<evidence type="ECO:0000256" key="10">
    <source>
        <dbReference type="ARBA" id="ARBA00022859"/>
    </source>
</evidence>
<feature type="domain" description="B box-type" evidence="26">
    <location>
        <begin position="704"/>
        <end position="745"/>
    </location>
</feature>
<dbReference type="CDD" id="cd07698">
    <property type="entry name" value="IgC1_MHC_I_alpha3"/>
    <property type="match status" value="1"/>
</dbReference>
<keyword evidence="11 23" id="KW-1133">Transmembrane helix</keyword>
<feature type="domain" description="RING-type" evidence="25">
    <location>
        <begin position="577"/>
        <end position="603"/>
    </location>
</feature>
<evidence type="ECO:0000256" key="13">
    <source>
        <dbReference type="ARBA" id="ARBA00023136"/>
    </source>
</evidence>
<dbReference type="AlphaFoldDB" id="S7MM68"/>
<dbReference type="InterPro" id="IPR037055">
    <property type="entry name" value="MHC_I-like_Ag-recog_sf"/>
</dbReference>
<dbReference type="PROSITE" id="PS50835">
    <property type="entry name" value="IG_LIKE"/>
    <property type="match status" value="1"/>
</dbReference>
<comment type="function">
    <text evidence="1">Possibly involved in the ontogenesis of pituitary gonadotropes, as well as somatotropes, lactotropes and caudomedial thyrotropes.</text>
</comment>
<evidence type="ECO:0000256" key="2">
    <source>
        <dbReference type="ARBA" id="ARBA00004167"/>
    </source>
</evidence>
<evidence type="ECO:0000259" key="25">
    <source>
        <dbReference type="PROSITE" id="PS50089"/>
    </source>
</evidence>
<dbReference type="GO" id="GO:0003677">
    <property type="term" value="F:DNA binding"/>
    <property type="evidence" value="ECO:0007669"/>
    <property type="project" value="UniProtKB-UniRule"/>
</dbReference>
<dbReference type="Pfam" id="PF00129">
    <property type="entry name" value="MHC_I"/>
    <property type="match status" value="1"/>
</dbReference>
<dbReference type="PANTHER" id="PTHR16675:SF134">
    <property type="entry name" value="IG-LIKE DOMAIN-CONTAINING PROTEIN"/>
    <property type="match status" value="1"/>
</dbReference>
<dbReference type="SUPFAM" id="SSF57845">
    <property type="entry name" value="B-box zinc-binding domain"/>
    <property type="match status" value="1"/>
</dbReference>
<keyword evidence="13 23" id="KW-0472">Membrane</keyword>
<dbReference type="SMART" id="SM00184">
    <property type="entry name" value="RING"/>
    <property type="match status" value="1"/>
</dbReference>
<feature type="transmembrane region" description="Helical" evidence="23">
    <location>
        <begin position="495"/>
        <end position="516"/>
    </location>
</feature>
<keyword evidence="10" id="KW-0391">Immunity</keyword>
<evidence type="ECO:0000256" key="8">
    <source>
        <dbReference type="ARBA" id="ARBA00022771"/>
    </source>
</evidence>
<evidence type="ECO:0000259" key="24">
    <source>
        <dbReference type="PROSITE" id="PS50071"/>
    </source>
</evidence>
<evidence type="ECO:0000256" key="17">
    <source>
        <dbReference type="ARBA" id="ARBA00030888"/>
    </source>
</evidence>
<evidence type="ECO:0000256" key="9">
    <source>
        <dbReference type="ARBA" id="ARBA00022833"/>
    </source>
</evidence>
<dbReference type="EMBL" id="KE161786">
    <property type="protein sequence ID" value="EPQ05296.1"/>
    <property type="molecule type" value="Genomic_DNA"/>
</dbReference>
<keyword evidence="12 19" id="KW-0238">DNA-binding</keyword>
<dbReference type="PANTHER" id="PTHR16675">
    <property type="entry name" value="MHC CLASS I-RELATED"/>
    <property type="match status" value="1"/>
</dbReference>
<evidence type="ECO:0000256" key="5">
    <source>
        <dbReference type="ARBA" id="ARBA00022451"/>
    </source>
</evidence>
<evidence type="ECO:0000256" key="16">
    <source>
        <dbReference type="ARBA" id="ARBA00023242"/>
    </source>
</evidence>
<dbReference type="PROSITE" id="PS50089">
    <property type="entry name" value="ZF_RING_2"/>
    <property type="match status" value="1"/>
</dbReference>
<dbReference type="GO" id="GO:0000981">
    <property type="term" value="F:DNA-binding transcription factor activity, RNA polymerase II-specific"/>
    <property type="evidence" value="ECO:0007669"/>
    <property type="project" value="InterPro"/>
</dbReference>
<comment type="similarity">
    <text evidence="21">Belongs to the MHC class I family.</text>
</comment>
<dbReference type="Pfam" id="PF15227">
    <property type="entry name" value="zf-C3HC4_4"/>
    <property type="match status" value="1"/>
</dbReference>
<dbReference type="GO" id="GO:0002474">
    <property type="term" value="P:antigen processing and presentation of peptide antigen via MHC class I"/>
    <property type="evidence" value="ECO:0007669"/>
    <property type="project" value="UniProtKB-KW"/>
</dbReference>
<dbReference type="GO" id="GO:0005615">
    <property type="term" value="C:extracellular space"/>
    <property type="evidence" value="ECO:0007669"/>
    <property type="project" value="TreeGrafter"/>
</dbReference>
<dbReference type="CDD" id="cd00086">
    <property type="entry name" value="homeodomain"/>
    <property type="match status" value="1"/>
</dbReference>
<evidence type="ECO:0000256" key="12">
    <source>
        <dbReference type="ARBA" id="ARBA00023125"/>
    </source>
</evidence>
<keyword evidence="15" id="KW-0325">Glycoprotein</keyword>
<dbReference type="GO" id="GO:0042612">
    <property type="term" value="C:MHC class I protein complex"/>
    <property type="evidence" value="ECO:0007669"/>
    <property type="project" value="UniProtKB-KW"/>
</dbReference>
<dbReference type="InterPro" id="IPR050208">
    <property type="entry name" value="MHC_class-I_related"/>
</dbReference>
<dbReference type="InterPro" id="IPR001039">
    <property type="entry name" value="MHC_I_a_a1/a2"/>
</dbReference>
<keyword evidence="16 19" id="KW-0539">Nucleus</keyword>
<dbReference type="Pfam" id="PF07654">
    <property type="entry name" value="C1-set"/>
    <property type="match status" value="1"/>
</dbReference>
<keyword evidence="14 19" id="KW-0371">Homeobox</keyword>
<evidence type="ECO:0000256" key="18">
    <source>
        <dbReference type="PROSITE-ProRule" id="PRU00024"/>
    </source>
</evidence>
<dbReference type="PROSITE" id="PS50119">
    <property type="entry name" value="ZF_BBOX"/>
    <property type="match status" value="1"/>
</dbReference>
<evidence type="ECO:0000256" key="6">
    <source>
        <dbReference type="ARBA" id="ARBA00022692"/>
    </source>
</evidence>
<dbReference type="PROSITE" id="PS50071">
    <property type="entry name" value="HOMEOBOX_2"/>
    <property type="match status" value="1"/>
</dbReference>
<feature type="compositionally biased region" description="Acidic residues" evidence="22">
    <location>
        <begin position="526"/>
        <end position="537"/>
    </location>
</feature>
<dbReference type="SUPFAM" id="SSF48726">
    <property type="entry name" value="Immunoglobulin"/>
    <property type="match status" value="1"/>
</dbReference>
<evidence type="ECO:0000259" key="26">
    <source>
        <dbReference type="PROSITE" id="PS50119"/>
    </source>
</evidence>
<dbReference type="CDD" id="cd19760">
    <property type="entry name" value="Bbox2_TRIM4-like"/>
    <property type="match status" value="1"/>
</dbReference>
<dbReference type="FunFam" id="3.30.500.10:FF:000001">
    <property type="entry name" value="H-2 class I histocompatibility antigen, alpha chain"/>
    <property type="match status" value="1"/>
</dbReference>
<evidence type="ECO:0000256" key="3">
    <source>
        <dbReference type="ARBA" id="ARBA00005733"/>
    </source>
</evidence>
<dbReference type="InterPro" id="IPR013083">
    <property type="entry name" value="Znf_RING/FYVE/PHD"/>
</dbReference>
<dbReference type="SUPFAM" id="SSF46689">
    <property type="entry name" value="Homeodomain-like"/>
    <property type="match status" value="1"/>
</dbReference>
<proteinExistence type="inferred from homology"/>
<keyword evidence="29" id="KW-1185">Reference proteome</keyword>
<dbReference type="InterPro" id="IPR001841">
    <property type="entry name" value="Znf_RING"/>
</dbReference>
<reference evidence="28 29" key="1">
    <citation type="journal article" date="2013" name="Nat. Commun.">
        <title>Genome analysis reveals insights into physiology and longevity of the Brandt's bat Myotis brandtii.</title>
        <authorList>
            <person name="Seim I."/>
            <person name="Fang X."/>
            <person name="Xiong Z."/>
            <person name="Lobanov A.V."/>
            <person name="Huang Z."/>
            <person name="Ma S."/>
            <person name="Feng Y."/>
            <person name="Turanov A.A."/>
            <person name="Zhu Y."/>
            <person name="Lenz T.L."/>
            <person name="Gerashchenko M.V."/>
            <person name="Fan D."/>
            <person name="Hee Yim S."/>
            <person name="Yao X."/>
            <person name="Jordan D."/>
            <person name="Xiong Y."/>
            <person name="Ma Y."/>
            <person name="Lyapunov A.N."/>
            <person name="Chen G."/>
            <person name="Kulakova O.I."/>
            <person name="Sun Y."/>
            <person name="Lee S.G."/>
            <person name="Bronson R.T."/>
            <person name="Moskalev A.A."/>
            <person name="Sunyaev S.R."/>
            <person name="Zhang G."/>
            <person name="Krogh A."/>
            <person name="Wang J."/>
            <person name="Gladyshev V.N."/>
        </authorList>
    </citation>
    <scope>NUCLEOTIDE SEQUENCE [LARGE SCALE GENOMIC DNA]</scope>
</reference>
<dbReference type="Pfam" id="PF00643">
    <property type="entry name" value="zf-B_box"/>
    <property type="match status" value="1"/>
</dbReference>
<dbReference type="SMART" id="SM00407">
    <property type="entry name" value="IGc1"/>
    <property type="match status" value="1"/>
</dbReference>
<dbReference type="FunFam" id="2.60.40.10:FF:000014">
    <property type="entry name" value="H-2 class I histocompatibility antigen, alpha chain"/>
    <property type="match status" value="1"/>
</dbReference>
<dbReference type="PROSITE" id="PS00518">
    <property type="entry name" value="ZF_RING_1"/>
    <property type="match status" value="1"/>
</dbReference>
<keyword evidence="6 23" id="KW-0812">Transmembrane</keyword>
<evidence type="ECO:0000256" key="19">
    <source>
        <dbReference type="PROSITE-ProRule" id="PRU00108"/>
    </source>
</evidence>
<feature type="region of interest" description="Disordered" evidence="22">
    <location>
        <begin position="48"/>
        <end position="75"/>
    </location>
</feature>
<dbReference type="Gene3D" id="3.30.160.60">
    <property type="entry name" value="Classic Zinc Finger"/>
    <property type="match status" value="1"/>
</dbReference>
<evidence type="ECO:0000256" key="1">
    <source>
        <dbReference type="ARBA" id="ARBA00002030"/>
    </source>
</evidence>
<dbReference type="Pfam" id="PF00046">
    <property type="entry name" value="Homeodomain"/>
    <property type="match status" value="1"/>
</dbReference>
<protein>
    <recommendedName>
        <fullName evidence="4">Homeobox protein prophet of Pit-1</fullName>
    </recommendedName>
    <alternativeName>
        <fullName evidence="17">Pituitary-specific homeodomain factor</fullName>
    </alternativeName>
</protein>
<dbReference type="GO" id="GO:0008270">
    <property type="term" value="F:zinc ion binding"/>
    <property type="evidence" value="ECO:0007669"/>
    <property type="project" value="UniProtKB-KW"/>
</dbReference>
<feature type="compositionally biased region" description="Basic residues" evidence="22">
    <location>
        <begin position="63"/>
        <end position="73"/>
    </location>
</feature>
<dbReference type="InterPro" id="IPR017907">
    <property type="entry name" value="Znf_RING_CS"/>
</dbReference>
<keyword evidence="9" id="KW-0862">Zinc</keyword>
<dbReference type="GO" id="GO:0006955">
    <property type="term" value="P:immune response"/>
    <property type="evidence" value="ECO:0007669"/>
    <property type="project" value="TreeGrafter"/>
</dbReference>
<evidence type="ECO:0000256" key="14">
    <source>
        <dbReference type="ARBA" id="ARBA00023155"/>
    </source>
</evidence>
<organism evidence="28 29">
    <name type="scientific">Myotis brandtii</name>
    <name type="common">Brandt's bat</name>
    <dbReference type="NCBI Taxonomy" id="109478"/>
    <lineage>
        <taxon>Eukaryota</taxon>
        <taxon>Metazoa</taxon>
        <taxon>Chordata</taxon>
        <taxon>Craniata</taxon>
        <taxon>Vertebrata</taxon>
        <taxon>Euteleostomi</taxon>
        <taxon>Mammalia</taxon>
        <taxon>Eutheria</taxon>
        <taxon>Laurasiatheria</taxon>
        <taxon>Chiroptera</taxon>
        <taxon>Yangochiroptera</taxon>
        <taxon>Vespertilionidae</taxon>
        <taxon>Myotis</taxon>
    </lineage>
</organism>
<evidence type="ECO:0000256" key="7">
    <source>
        <dbReference type="ARBA" id="ARBA00022723"/>
    </source>
</evidence>
<dbReference type="SMART" id="SM00336">
    <property type="entry name" value="BBOX"/>
    <property type="match status" value="1"/>
</dbReference>
<evidence type="ECO:0000256" key="4">
    <source>
        <dbReference type="ARBA" id="ARBA00019432"/>
    </source>
</evidence>
<evidence type="ECO:0000256" key="11">
    <source>
        <dbReference type="ARBA" id="ARBA00022989"/>
    </source>
</evidence>
<evidence type="ECO:0000256" key="23">
    <source>
        <dbReference type="SAM" id="Phobius"/>
    </source>
</evidence>
<dbReference type="Gene3D" id="3.30.500.10">
    <property type="entry name" value="MHC class I-like antigen recognition-like"/>
    <property type="match status" value="1"/>
</dbReference>
<dbReference type="InterPro" id="IPR017970">
    <property type="entry name" value="Homeobox_CS"/>
</dbReference>
<keyword evidence="8 18" id="KW-0863">Zinc-finger</keyword>
<dbReference type="PROSITE" id="PS00290">
    <property type="entry name" value="IG_MHC"/>
    <property type="match status" value="1"/>
</dbReference>
<dbReference type="SMART" id="SM00389">
    <property type="entry name" value="HOX"/>
    <property type="match status" value="1"/>
</dbReference>
<dbReference type="InterPro" id="IPR003006">
    <property type="entry name" value="Ig/MHC_CS"/>
</dbReference>